<protein>
    <submittedName>
        <fullName evidence="2">Uncharacterized protein</fullName>
    </submittedName>
</protein>
<feature type="region of interest" description="Disordered" evidence="1">
    <location>
        <begin position="31"/>
        <end position="53"/>
    </location>
</feature>
<proteinExistence type="predicted"/>
<feature type="compositionally biased region" description="Low complexity" evidence="1">
    <location>
        <begin position="38"/>
        <end position="53"/>
    </location>
</feature>
<reference evidence="2" key="1">
    <citation type="journal article" date="2014" name="Int. J. Syst. Evol. Microbiol.">
        <title>Complete genome sequence of Corynebacterium casei LMG S-19264T (=DSM 44701T), isolated from a smear-ripened cheese.</title>
        <authorList>
            <consortium name="US DOE Joint Genome Institute (JGI-PGF)"/>
            <person name="Walter F."/>
            <person name="Albersmeier A."/>
            <person name="Kalinowski J."/>
            <person name="Ruckert C."/>
        </authorList>
    </citation>
    <scope>NUCLEOTIDE SEQUENCE</scope>
    <source>
        <strain evidence="2">VKM Ac-2007</strain>
    </source>
</reference>
<dbReference type="EMBL" id="BSEV01000003">
    <property type="protein sequence ID" value="GLK08840.1"/>
    <property type="molecule type" value="Genomic_DNA"/>
</dbReference>
<evidence type="ECO:0000313" key="3">
    <source>
        <dbReference type="Proteomes" id="UP001143474"/>
    </source>
</evidence>
<keyword evidence="3" id="KW-1185">Reference proteome</keyword>
<comment type="caution">
    <text evidence="2">The sequence shown here is derived from an EMBL/GenBank/DDBJ whole genome shotgun (WGS) entry which is preliminary data.</text>
</comment>
<organism evidence="2 3">
    <name type="scientific">Streptosporangium carneum</name>
    <dbReference type="NCBI Taxonomy" id="47481"/>
    <lineage>
        <taxon>Bacteria</taxon>
        <taxon>Bacillati</taxon>
        <taxon>Actinomycetota</taxon>
        <taxon>Actinomycetes</taxon>
        <taxon>Streptosporangiales</taxon>
        <taxon>Streptosporangiaceae</taxon>
        <taxon>Streptosporangium</taxon>
    </lineage>
</organism>
<evidence type="ECO:0000256" key="1">
    <source>
        <dbReference type="SAM" id="MobiDB-lite"/>
    </source>
</evidence>
<gene>
    <name evidence="2" type="ORF">GCM10017600_22450</name>
</gene>
<dbReference type="AlphaFoldDB" id="A0A9W6I0Q6"/>
<accession>A0A9W6I0Q6</accession>
<sequence>MVTMVTLSACTSLSPGDPVVGGPVAGGVVGSGSGSGVGTSQPTGTAAPSGTPTVAEMTTDAYRAELDRARGPIRDALRKLDSTGGKGLDKRLQQTVAAMERAVSGLETVVPPSAVQAPHAEYVGTLRRLTDALADAQDDVQAQDVCTGPAVLTGVDESGRISPVRRSGDALAALGDYPTDVVPVKVSGEKSRRLRNGAFIKSEGRPGRAYLELKNGNNQDAVVVLTRGKKKAISVYVRKKSKFRIHGVRDGKYNVFYTLGVDWDSKARSFTRSCTFEQFGKSVRFRTIHTATQIRWTDWTLTLNAVVGGTVKPKRIKPGDFPG</sequence>
<evidence type="ECO:0000313" key="2">
    <source>
        <dbReference type="EMBL" id="GLK08840.1"/>
    </source>
</evidence>
<reference evidence="2" key="2">
    <citation type="submission" date="2023-01" db="EMBL/GenBank/DDBJ databases">
        <authorList>
            <person name="Sun Q."/>
            <person name="Evtushenko L."/>
        </authorList>
    </citation>
    <scope>NUCLEOTIDE SEQUENCE</scope>
    <source>
        <strain evidence="2">VKM Ac-2007</strain>
    </source>
</reference>
<name>A0A9W6I0Q6_9ACTN</name>
<dbReference type="Proteomes" id="UP001143474">
    <property type="component" value="Unassembled WGS sequence"/>
</dbReference>